<evidence type="ECO:0000313" key="1">
    <source>
        <dbReference type="EMBL" id="RUT40690.1"/>
    </source>
</evidence>
<reference evidence="1 2" key="1">
    <citation type="submission" date="2018-12" db="EMBL/GenBank/DDBJ databases">
        <authorList>
            <person name="Sun L."/>
            <person name="Chen Z."/>
        </authorList>
    </citation>
    <scope>NUCLEOTIDE SEQUENCE [LARGE SCALE GENOMIC DNA]</scope>
    <source>
        <strain evidence="1 2">DSM 15890</strain>
    </source>
</reference>
<sequence>MNNIIFQYMVHKFIDHEVILLILPVLPSIQVQTNGFNINPMLSYYPLAHAAHLFNASQYSVANIYQLTNMFLEEFQHIVDAEGECVQ</sequence>
<dbReference type="Proteomes" id="UP000279446">
    <property type="component" value="Unassembled WGS sequence"/>
</dbReference>
<dbReference type="RefSeq" id="WP_127194636.1">
    <property type="nucleotide sequence ID" value="NZ_RZNY01000033.1"/>
</dbReference>
<keyword evidence="2" id="KW-1185">Reference proteome</keyword>
<name>A0A433XZJ4_9BACL</name>
<protein>
    <submittedName>
        <fullName evidence="1">Uncharacterized protein</fullName>
    </submittedName>
</protein>
<organism evidence="1 2">
    <name type="scientific">Paenibacillus anaericanus</name>
    <dbReference type="NCBI Taxonomy" id="170367"/>
    <lineage>
        <taxon>Bacteria</taxon>
        <taxon>Bacillati</taxon>
        <taxon>Bacillota</taxon>
        <taxon>Bacilli</taxon>
        <taxon>Bacillales</taxon>
        <taxon>Paenibacillaceae</taxon>
        <taxon>Paenibacillus</taxon>
    </lineage>
</organism>
<gene>
    <name evidence="1" type="ORF">EJP82_24230</name>
</gene>
<dbReference type="AlphaFoldDB" id="A0A433XZJ4"/>
<proteinExistence type="predicted"/>
<accession>A0A433XZJ4</accession>
<dbReference type="EMBL" id="RZNY01000033">
    <property type="protein sequence ID" value="RUT40690.1"/>
    <property type="molecule type" value="Genomic_DNA"/>
</dbReference>
<evidence type="ECO:0000313" key="2">
    <source>
        <dbReference type="Proteomes" id="UP000279446"/>
    </source>
</evidence>
<comment type="caution">
    <text evidence="1">The sequence shown here is derived from an EMBL/GenBank/DDBJ whole genome shotgun (WGS) entry which is preliminary data.</text>
</comment>